<dbReference type="InterPro" id="IPR016181">
    <property type="entry name" value="Acyl_CoA_acyltransferase"/>
</dbReference>
<evidence type="ECO:0000313" key="2">
    <source>
        <dbReference type="EMBL" id="MDN4593769.1"/>
    </source>
</evidence>
<dbReference type="Pfam" id="PF00583">
    <property type="entry name" value="Acetyltransf_1"/>
    <property type="match status" value="1"/>
</dbReference>
<reference evidence="2" key="1">
    <citation type="submission" date="2022-08" db="EMBL/GenBank/DDBJ databases">
        <title>Polycladomyces zharkentsis sp. nov., a novel thermophilic CMC and starch-degrading bacterium isolated from a geothermal spring in Kazakhstan.</title>
        <authorList>
            <person name="Mashzhan A."/>
            <person name="Kistaubaeva A."/>
            <person name="Javier-Lopez R."/>
            <person name="Birkeland N.-K."/>
        </authorList>
    </citation>
    <scope>NUCLEOTIDE SEQUENCE</scope>
    <source>
        <strain evidence="2">KSR 13</strain>
    </source>
</reference>
<comment type="caution">
    <text evidence="2">The sequence shown here is derived from an EMBL/GenBank/DDBJ whole genome shotgun (WGS) entry which is preliminary data.</text>
</comment>
<dbReference type="Gene3D" id="3.40.630.30">
    <property type="match status" value="1"/>
</dbReference>
<evidence type="ECO:0000259" key="1">
    <source>
        <dbReference type="PROSITE" id="PS51186"/>
    </source>
</evidence>
<dbReference type="EMBL" id="JANRHH010000031">
    <property type="protein sequence ID" value="MDN4593769.1"/>
    <property type="molecule type" value="Genomic_DNA"/>
</dbReference>
<dbReference type="CDD" id="cd04301">
    <property type="entry name" value="NAT_SF"/>
    <property type="match status" value="1"/>
</dbReference>
<proteinExistence type="predicted"/>
<dbReference type="RefSeq" id="WP_301238455.1">
    <property type="nucleotide sequence ID" value="NZ_JANRHH010000031.1"/>
</dbReference>
<gene>
    <name evidence="2" type="ORF">NWF35_07620</name>
</gene>
<dbReference type="SUPFAM" id="SSF55729">
    <property type="entry name" value="Acyl-CoA N-acyltransferases (Nat)"/>
    <property type="match status" value="1"/>
</dbReference>
<organism evidence="2 3">
    <name type="scientific">Polycladomyces subterraneus</name>
    <dbReference type="NCBI Taxonomy" id="1016997"/>
    <lineage>
        <taxon>Bacteria</taxon>
        <taxon>Bacillati</taxon>
        <taxon>Bacillota</taxon>
        <taxon>Bacilli</taxon>
        <taxon>Bacillales</taxon>
        <taxon>Thermoactinomycetaceae</taxon>
        <taxon>Polycladomyces</taxon>
    </lineage>
</organism>
<keyword evidence="3" id="KW-1185">Reference proteome</keyword>
<dbReference type="InterPro" id="IPR000182">
    <property type="entry name" value="GNAT_dom"/>
</dbReference>
<evidence type="ECO:0000313" key="3">
    <source>
        <dbReference type="Proteomes" id="UP001174196"/>
    </source>
</evidence>
<dbReference type="PROSITE" id="PS51186">
    <property type="entry name" value="GNAT"/>
    <property type="match status" value="1"/>
</dbReference>
<protein>
    <submittedName>
        <fullName evidence="2">GNAT family N-acetyltransferase</fullName>
    </submittedName>
</protein>
<accession>A0ABT8ILV1</accession>
<name>A0ABT8ILV1_9BACL</name>
<feature type="domain" description="N-acetyltransferase" evidence="1">
    <location>
        <begin position="17"/>
        <end position="218"/>
    </location>
</feature>
<sequence length="238" mass="27579">MYRKEFYVFDQDQPVPAIIRNYEERDFPGLIQIQQESFPPPFPSELWWNTEQLKNHVTLFPEGALCIEVNGEIAGSMTGLIVDFDPNHPDHTWEEITDNGYIRNHNPNGNTLYVVDICVRPSYRKLGLGKWLMFSMFDVVVHKGLERLLGGGRMPGYHKKADEMTAEQYLEAVVKGELKDPVITFLLRCGRTPVKVVANYLEDEESCNYATLMEWKNPFYASKSSQGERWRRNIAEIQ</sequence>
<dbReference type="Proteomes" id="UP001174196">
    <property type="component" value="Unassembled WGS sequence"/>
</dbReference>